<dbReference type="PANTHER" id="PTHR37316">
    <property type="entry name" value="TEICHOIC ACID GLYCEROL-PHOSPHATE PRIMASE"/>
    <property type="match status" value="1"/>
</dbReference>
<evidence type="ECO:0000313" key="1">
    <source>
        <dbReference type="EMBL" id="MUP39088.1"/>
    </source>
</evidence>
<reference evidence="1 4" key="2">
    <citation type="submission" date="2019-12" db="EMBL/GenBank/DDBJ databases">
        <title>Draft genome sequence of Labilibaculum sp. strain 44 isolated from deep waters of Black Sea.</title>
        <authorList>
            <person name="Yadav S."/>
            <person name="Villanueva L."/>
        </authorList>
    </citation>
    <scope>NUCLEOTIDE SEQUENCE [LARGE SCALE GENOMIC DNA]</scope>
    <source>
        <strain evidence="1 4">44</strain>
    </source>
</reference>
<dbReference type="GO" id="GO:0016020">
    <property type="term" value="C:membrane"/>
    <property type="evidence" value="ECO:0007669"/>
    <property type="project" value="InterPro"/>
</dbReference>
<reference evidence="2 3" key="1">
    <citation type="submission" date="2019-11" db="EMBL/GenBank/DDBJ databases">
        <title>Draft genome sequence of Labilibaculum sp. strain SYP isolated from Black Sea.</title>
        <authorList>
            <person name="Yadav S."/>
            <person name="Villanueva L."/>
        </authorList>
    </citation>
    <scope>NUCLEOTIDE SEQUENCE [LARGE SCALE GENOMIC DNA]</scope>
    <source>
        <strain evidence="2 3">44</strain>
    </source>
</reference>
<protein>
    <submittedName>
        <fullName evidence="1">Uncharacterized protein</fullName>
    </submittedName>
</protein>
<evidence type="ECO:0000313" key="4">
    <source>
        <dbReference type="Proteomes" id="UP000462449"/>
    </source>
</evidence>
<dbReference type="Pfam" id="PF04464">
    <property type="entry name" value="Glyphos_transf"/>
    <property type="match status" value="1"/>
</dbReference>
<keyword evidence="3" id="KW-1185">Reference proteome</keyword>
<dbReference type="InterPro" id="IPR051612">
    <property type="entry name" value="Teichoic_Acid_Biosynth"/>
</dbReference>
<dbReference type="AlphaFoldDB" id="A0A7M4D8V9"/>
<dbReference type="Proteomes" id="UP000285951">
    <property type="component" value="Unassembled WGS sequence"/>
</dbReference>
<evidence type="ECO:0000313" key="2">
    <source>
        <dbReference type="EMBL" id="MVB08293.1"/>
    </source>
</evidence>
<dbReference type="PANTHER" id="PTHR37316:SF3">
    <property type="entry name" value="TEICHOIC ACID GLYCEROL-PHOSPHATE TRANSFERASE"/>
    <property type="match status" value="1"/>
</dbReference>
<dbReference type="RefSeq" id="WP_156196578.1">
    <property type="nucleotide sequence ID" value="NZ_QTZN02000039.1"/>
</dbReference>
<dbReference type="EMBL" id="WOTW01000039">
    <property type="protein sequence ID" value="MUP39088.1"/>
    <property type="molecule type" value="Genomic_DNA"/>
</dbReference>
<evidence type="ECO:0000313" key="3">
    <source>
        <dbReference type="Proteomes" id="UP000285951"/>
    </source>
</evidence>
<comment type="caution">
    <text evidence="1">The sequence shown here is derived from an EMBL/GenBank/DDBJ whole genome shotgun (WGS) entry which is preliminary data.</text>
</comment>
<sequence length="608" mass="70559">MVLTYYVVKFPYKIVWNFLNLLKRRTEIVFYCANELDLEIFKNVQRHLKPITIVAKNRSLQKKLLEKGIKARVMPVFPKAVIMCRQACYLFPESKIIRIGIAHGAYHFKPFANVNGHNMFNQFHFTSSKEVEEARLIGITSGVGLGFPKMDDAFNGTYSEEVLGKLKEELNIDPNKKTVLFSATWDGSQMSAIHEWYNKLSNFTNEYNVLVTLHVWTSKKYKSVIKNTPEVIYIESQDITPYIMISDICVGDTSSILSEMSALYKPIVSFKVPSVKRTVPEVREIIKSISFQIEKVSELDEMLEYAYQNINQKKIDQEVANKRMFETLDGRAGERVANKIIELLPELDKKEGRKISELKIRCKVNNDYSFLSDFVKDLPYIFEKQGTCIYEGRNTIKTFNCGGLLVNVKSFKIPHLINKIAYAWLRGSKAKHSYLYAMKLIKKGTSTPEPVACVEVLKNGLFNRSFYVSIHQKYDFTIRDLIGFEFPDKENILRQFAVFTYEKLHKNGVHHLDYSRGNILINRLADSKYKFSIVDINRMRFEEMGYQKGLQNFSQIWANEDELEIVAREYARINGKDGNEAVKLLVQFDKEHKAKINRKKVLKSKLRK</sequence>
<gene>
    <name evidence="2" type="ORF">DWB62_014815</name>
    <name evidence="1" type="ORF">GNY23_14815</name>
</gene>
<dbReference type="Proteomes" id="UP000462449">
    <property type="component" value="Unassembled WGS sequence"/>
</dbReference>
<accession>A0A7M4D8V9</accession>
<dbReference type="EMBL" id="QTZN02000039">
    <property type="protein sequence ID" value="MVB08293.1"/>
    <property type="molecule type" value="Genomic_DNA"/>
</dbReference>
<name>A0A7M4D8V9_9BACT</name>
<dbReference type="GO" id="GO:0047355">
    <property type="term" value="F:CDP-glycerol glycerophosphotransferase activity"/>
    <property type="evidence" value="ECO:0007669"/>
    <property type="project" value="InterPro"/>
</dbReference>
<proteinExistence type="predicted"/>
<dbReference type="Gene3D" id="3.40.50.12580">
    <property type="match status" value="1"/>
</dbReference>
<organism evidence="1 4">
    <name type="scientific">Labilibaculum euxinus</name>
    <dbReference type="NCBI Taxonomy" id="2686357"/>
    <lineage>
        <taxon>Bacteria</taxon>
        <taxon>Pseudomonadati</taxon>
        <taxon>Bacteroidota</taxon>
        <taxon>Bacteroidia</taxon>
        <taxon>Marinilabiliales</taxon>
        <taxon>Marinifilaceae</taxon>
        <taxon>Labilibaculum</taxon>
    </lineage>
</organism>
<dbReference type="InterPro" id="IPR043148">
    <property type="entry name" value="TagF_C"/>
</dbReference>
<dbReference type="InterPro" id="IPR007554">
    <property type="entry name" value="Glycerophosphate_synth"/>
</dbReference>
<dbReference type="OrthoDB" id="1113428at2"/>
<dbReference type="SUPFAM" id="SSF53756">
    <property type="entry name" value="UDP-Glycosyltransferase/glycogen phosphorylase"/>
    <property type="match status" value="1"/>
</dbReference>